<proteinExistence type="predicted"/>
<evidence type="ECO:0000313" key="3">
    <source>
        <dbReference type="Proteomes" id="UP000519004"/>
    </source>
</evidence>
<dbReference type="RefSeq" id="WP_183949217.1">
    <property type="nucleotide sequence ID" value="NZ_JACHHX010000022.1"/>
</dbReference>
<dbReference type="Proteomes" id="UP000519004">
    <property type="component" value="Unassembled WGS sequence"/>
</dbReference>
<keyword evidence="3" id="KW-1185">Reference proteome</keyword>
<protein>
    <submittedName>
        <fullName evidence="2">Uncharacterized protein</fullName>
    </submittedName>
</protein>
<feature type="transmembrane region" description="Helical" evidence="1">
    <location>
        <begin position="7"/>
        <end position="31"/>
    </location>
</feature>
<comment type="caution">
    <text evidence="2">The sequence shown here is derived from an EMBL/GenBank/DDBJ whole genome shotgun (WGS) entry which is preliminary data.</text>
</comment>
<evidence type="ECO:0000313" key="2">
    <source>
        <dbReference type="EMBL" id="MBB5016554.1"/>
    </source>
</evidence>
<keyword evidence="1" id="KW-1133">Transmembrane helix</keyword>
<keyword evidence="1" id="KW-0812">Transmembrane</keyword>
<feature type="transmembrane region" description="Helical" evidence="1">
    <location>
        <begin position="66"/>
        <end position="87"/>
    </location>
</feature>
<sequence>MPSPRLIWPLATVATLAGILGIAAIWTGVAVVSGKPVGWMALVAAVDAVLLLRLAGTRPGWPRAGVAVAATAATVVLANWFIVATQLGLAMGLRPLPSALRLGPDLAWYLAVLANGGLDLAAIFAALALAAWWGR</sequence>
<organism evidence="2 3">
    <name type="scientific">Rehaibacterium terrae</name>
    <dbReference type="NCBI Taxonomy" id="1341696"/>
    <lineage>
        <taxon>Bacteria</taxon>
        <taxon>Pseudomonadati</taxon>
        <taxon>Pseudomonadota</taxon>
        <taxon>Gammaproteobacteria</taxon>
        <taxon>Lysobacterales</taxon>
        <taxon>Lysobacteraceae</taxon>
        <taxon>Rehaibacterium</taxon>
    </lineage>
</organism>
<evidence type="ECO:0000256" key="1">
    <source>
        <dbReference type="SAM" id="Phobius"/>
    </source>
</evidence>
<name>A0A7W7Y1U5_9GAMM</name>
<keyword evidence="1" id="KW-0472">Membrane</keyword>
<dbReference type="AlphaFoldDB" id="A0A7W7Y1U5"/>
<reference evidence="2 3" key="1">
    <citation type="submission" date="2020-08" db="EMBL/GenBank/DDBJ databases">
        <title>Genomic Encyclopedia of Type Strains, Phase IV (KMG-IV): sequencing the most valuable type-strain genomes for metagenomic binning, comparative biology and taxonomic classification.</title>
        <authorList>
            <person name="Goeker M."/>
        </authorList>
    </citation>
    <scope>NUCLEOTIDE SEQUENCE [LARGE SCALE GENOMIC DNA]</scope>
    <source>
        <strain evidence="2 3">DSM 25897</strain>
    </source>
</reference>
<dbReference type="EMBL" id="JACHHX010000022">
    <property type="protein sequence ID" value="MBB5016554.1"/>
    <property type="molecule type" value="Genomic_DNA"/>
</dbReference>
<feature type="transmembrane region" description="Helical" evidence="1">
    <location>
        <begin position="37"/>
        <end position="54"/>
    </location>
</feature>
<accession>A0A7W7Y1U5</accession>
<gene>
    <name evidence="2" type="ORF">HNQ58_002469</name>
</gene>
<feature type="transmembrane region" description="Helical" evidence="1">
    <location>
        <begin position="107"/>
        <end position="133"/>
    </location>
</feature>